<dbReference type="EMBL" id="LO018304">
    <property type="protein sequence ID" value="CUM58773.1"/>
    <property type="molecule type" value="Genomic_DNA"/>
</dbReference>
<proteinExistence type="predicted"/>
<dbReference type="RefSeq" id="WP_254034774.1">
    <property type="nucleotide sequence ID" value="NZ_LR882950.1"/>
</dbReference>
<organism evidence="1">
    <name type="scientific">Planktothrix agardhii</name>
    <name type="common">Oscillatoria agardhii</name>
    <dbReference type="NCBI Taxonomy" id="1160"/>
    <lineage>
        <taxon>Bacteria</taxon>
        <taxon>Bacillati</taxon>
        <taxon>Cyanobacteriota</taxon>
        <taxon>Cyanophyceae</taxon>
        <taxon>Oscillatoriophycideae</taxon>
        <taxon>Oscillatoriales</taxon>
        <taxon>Microcoleaceae</taxon>
        <taxon>Planktothrix</taxon>
    </lineage>
</organism>
<evidence type="ECO:0000313" key="1">
    <source>
        <dbReference type="EMBL" id="CUM58773.1"/>
    </source>
</evidence>
<dbReference type="AlphaFoldDB" id="A0A1J1JCB3"/>
<sequence>MRTPVILQEVAIAPSDRYNVTDFDPGRPLILIVSGGYVLTDSWASLGEGQELCDR</sequence>
<accession>A0A1J1JCB3</accession>
<gene>
    <name evidence="1" type="ORF">PLAM_0806</name>
</gene>
<reference evidence="1" key="1">
    <citation type="submission" date="2015-09" db="EMBL/GenBank/DDBJ databases">
        <authorList>
            <person name="Jackson K.R."/>
            <person name="Lunt B.L."/>
            <person name="Fisher J.N.B."/>
            <person name="Gardner A.V."/>
            <person name="Bailey M.E."/>
            <person name="Deus L.M."/>
            <person name="Earl A.S."/>
            <person name="Gibby P.D."/>
            <person name="Hartmann K.A."/>
            <person name="Liu J.E."/>
            <person name="Manci A.M."/>
            <person name="Nielsen D.A."/>
            <person name="Solomon M.B."/>
            <person name="Breakwell D.P."/>
            <person name="Burnett S.H."/>
            <person name="Grose J.H."/>
        </authorList>
    </citation>
    <scope>NUCLEOTIDE SEQUENCE</scope>
    <source>
        <strain evidence="1">7805</strain>
    </source>
</reference>
<name>A0A1J1JCB3_PLAAG</name>
<protein>
    <submittedName>
        <fullName evidence="1">Uncharacterized protein</fullName>
    </submittedName>
</protein>